<gene>
    <name evidence="1" type="ORF">E2C01_004673</name>
</gene>
<accession>A0A5B7CUK4</accession>
<evidence type="ECO:0000313" key="2">
    <source>
        <dbReference type="Proteomes" id="UP000324222"/>
    </source>
</evidence>
<dbReference type="EMBL" id="VSRR010000192">
    <property type="protein sequence ID" value="MPC11996.1"/>
    <property type="molecule type" value="Genomic_DNA"/>
</dbReference>
<reference evidence="1 2" key="1">
    <citation type="submission" date="2019-05" db="EMBL/GenBank/DDBJ databases">
        <title>Another draft genome of Portunus trituberculatus and its Hox gene families provides insights of decapod evolution.</title>
        <authorList>
            <person name="Jeong J.-H."/>
            <person name="Song I."/>
            <person name="Kim S."/>
            <person name="Choi T."/>
            <person name="Kim D."/>
            <person name="Ryu S."/>
            <person name="Kim W."/>
        </authorList>
    </citation>
    <scope>NUCLEOTIDE SEQUENCE [LARGE SCALE GENOMIC DNA]</scope>
    <source>
        <tissue evidence="1">Muscle</tissue>
    </source>
</reference>
<evidence type="ECO:0000313" key="1">
    <source>
        <dbReference type="EMBL" id="MPC11996.1"/>
    </source>
</evidence>
<dbReference type="AlphaFoldDB" id="A0A5B7CUK4"/>
<keyword evidence="2" id="KW-1185">Reference proteome</keyword>
<protein>
    <submittedName>
        <fullName evidence="1">Uncharacterized protein</fullName>
    </submittedName>
</protein>
<proteinExistence type="predicted"/>
<organism evidence="1 2">
    <name type="scientific">Portunus trituberculatus</name>
    <name type="common">Swimming crab</name>
    <name type="synonym">Neptunus trituberculatus</name>
    <dbReference type="NCBI Taxonomy" id="210409"/>
    <lineage>
        <taxon>Eukaryota</taxon>
        <taxon>Metazoa</taxon>
        <taxon>Ecdysozoa</taxon>
        <taxon>Arthropoda</taxon>
        <taxon>Crustacea</taxon>
        <taxon>Multicrustacea</taxon>
        <taxon>Malacostraca</taxon>
        <taxon>Eumalacostraca</taxon>
        <taxon>Eucarida</taxon>
        <taxon>Decapoda</taxon>
        <taxon>Pleocyemata</taxon>
        <taxon>Brachyura</taxon>
        <taxon>Eubrachyura</taxon>
        <taxon>Portunoidea</taxon>
        <taxon>Portunidae</taxon>
        <taxon>Portuninae</taxon>
        <taxon>Portunus</taxon>
    </lineage>
</organism>
<name>A0A5B7CUK4_PORTR</name>
<comment type="caution">
    <text evidence="1">The sequence shown here is derived from an EMBL/GenBank/DDBJ whole genome shotgun (WGS) entry which is preliminary data.</text>
</comment>
<dbReference type="Proteomes" id="UP000324222">
    <property type="component" value="Unassembled WGS sequence"/>
</dbReference>
<sequence length="59" mass="6566">MYTLVQTEAALCSDLILRTPVRERSSPQQNASVASLDTEFLTEKICASTERYSILLSSQ</sequence>